<keyword evidence="4" id="KW-1185">Reference proteome</keyword>
<feature type="chain" id="PRO_5013382356" description="Secreted protein" evidence="2">
    <location>
        <begin position="23"/>
        <end position="73"/>
    </location>
</feature>
<feature type="region of interest" description="Disordered" evidence="1">
    <location>
        <begin position="27"/>
        <end position="73"/>
    </location>
</feature>
<accession>A0A1M6EFZ7</accession>
<organism evidence="3 4">
    <name type="scientific">Flavobacterium haoranii</name>
    <dbReference type="NCBI Taxonomy" id="683124"/>
    <lineage>
        <taxon>Bacteria</taxon>
        <taxon>Pseudomonadati</taxon>
        <taxon>Bacteroidota</taxon>
        <taxon>Flavobacteriia</taxon>
        <taxon>Flavobacteriales</taxon>
        <taxon>Flavobacteriaceae</taxon>
        <taxon>Flavobacterium</taxon>
    </lineage>
</organism>
<keyword evidence="2" id="KW-0732">Signal</keyword>
<protein>
    <recommendedName>
        <fullName evidence="5">Secreted protein</fullName>
    </recommendedName>
</protein>
<evidence type="ECO:0000256" key="1">
    <source>
        <dbReference type="SAM" id="MobiDB-lite"/>
    </source>
</evidence>
<sequence>MKKVILVVGVMVVLLLMSSCSVDELETNNSNLKQQEMNYSDEMFQREGEGDETATQNATTSTETDPISGPKKD</sequence>
<dbReference type="EMBL" id="FQZH01000001">
    <property type="protein sequence ID" value="SHI84447.1"/>
    <property type="molecule type" value="Genomic_DNA"/>
</dbReference>
<name>A0A1M6EFZ7_9FLAO</name>
<dbReference type="AlphaFoldDB" id="A0A1M6EFZ7"/>
<evidence type="ECO:0000313" key="3">
    <source>
        <dbReference type="EMBL" id="SHI84447.1"/>
    </source>
</evidence>
<dbReference type="PROSITE" id="PS51257">
    <property type="entry name" value="PROKAR_LIPOPROTEIN"/>
    <property type="match status" value="1"/>
</dbReference>
<feature type="compositionally biased region" description="Polar residues" evidence="1">
    <location>
        <begin position="27"/>
        <end position="38"/>
    </location>
</feature>
<gene>
    <name evidence="3" type="ORF">SAMN05444337_0937</name>
</gene>
<dbReference type="STRING" id="683124.SAMN05444337_0937"/>
<evidence type="ECO:0000256" key="2">
    <source>
        <dbReference type="SAM" id="SignalP"/>
    </source>
</evidence>
<dbReference type="RefSeq" id="WP_143146178.1">
    <property type="nucleotide sequence ID" value="NZ_CP045292.1"/>
</dbReference>
<reference evidence="4" key="1">
    <citation type="submission" date="2016-11" db="EMBL/GenBank/DDBJ databases">
        <authorList>
            <person name="Varghese N."/>
            <person name="Submissions S."/>
        </authorList>
    </citation>
    <scope>NUCLEOTIDE SEQUENCE [LARGE SCALE GENOMIC DNA]</scope>
    <source>
        <strain evidence="4">DSM 22807</strain>
    </source>
</reference>
<evidence type="ECO:0000313" key="4">
    <source>
        <dbReference type="Proteomes" id="UP000184232"/>
    </source>
</evidence>
<evidence type="ECO:0008006" key="5">
    <source>
        <dbReference type="Google" id="ProtNLM"/>
    </source>
</evidence>
<feature type="compositionally biased region" description="Low complexity" evidence="1">
    <location>
        <begin position="53"/>
        <end position="64"/>
    </location>
</feature>
<dbReference type="Proteomes" id="UP000184232">
    <property type="component" value="Unassembled WGS sequence"/>
</dbReference>
<proteinExistence type="predicted"/>
<feature type="signal peptide" evidence="2">
    <location>
        <begin position="1"/>
        <end position="22"/>
    </location>
</feature>